<evidence type="ECO:0000256" key="2">
    <source>
        <dbReference type="SAM" id="Phobius"/>
    </source>
</evidence>
<gene>
    <name evidence="4" type="ORF">GGX14DRAFT_653726</name>
</gene>
<keyword evidence="2" id="KW-1133">Transmembrane helix</keyword>
<feature type="region of interest" description="Disordered" evidence="1">
    <location>
        <begin position="321"/>
        <end position="379"/>
    </location>
</feature>
<evidence type="ECO:0000313" key="4">
    <source>
        <dbReference type="EMBL" id="KAJ7202580.1"/>
    </source>
</evidence>
<dbReference type="Proteomes" id="UP001219525">
    <property type="component" value="Unassembled WGS sequence"/>
</dbReference>
<feature type="transmembrane region" description="Helical" evidence="2">
    <location>
        <begin position="61"/>
        <end position="82"/>
    </location>
</feature>
<sequence>MDDVVGAQPSGLNGPSGHSFELMFAPLFFGVILNAMLFGVFVVQVHAYFHMYKTDYPWIRYLIYYLIVLETVNTVCDIGLIYEPLISLRTSPLSSVLAISPKLLAADPVITTLISTPTQLFMAWRIRLVTKSKWLAAVVAFLAFTSLVGGVVATILVALNPAFASFQSIEAPLTLWLTSTAFADLFITAFLVNFLWVNQTGFKTQTDSVADKIIFFTVQTGTLTSFAAIADVTIFLVVQHTTVMFIWDFSLSKLYSICLISTLNARNEWNNLLTDGPRPTDPEKKGKGSDDGGRREIIKIRRATDIQGLQLYIPSQFESSVAPSPRLRTPRSEWLPRPLPPGLVAPKRGSDKKGKGHGRHGHGHGRSRSRDRARDRSGEVVHPCANAIIVSHCIPPKPPTPHTYTYAGRTRCDVQNKPGARRCHVRIGVRRAMTAGPFTSRSWSWSSIIPVGLIMTTIPPRRWMDPDGSAPYSVWNESVLYVSWCLLAGIRRMQSVVYIVSCVW</sequence>
<evidence type="ECO:0000313" key="5">
    <source>
        <dbReference type="Proteomes" id="UP001219525"/>
    </source>
</evidence>
<evidence type="ECO:0000256" key="1">
    <source>
        <dbReference type="SAM" id="MobiDB-lite"/>
    </source>
</evidence>
<keyword evidence="5" id="KW-1185">Reference proteome</keyword>
<feature type="domain" description="DUF6534" evidence="3">
    <location>
        <begin position="181"/>
        <end position="267"/>
    </location>
</feature>
<feature type="transmembrane region" description="Helical" evidence="2">
    <location>
        <begin position="23"/>
        <end position="49"/>
    </location>
</feature>
<dbReference type="PANTHER" id="PTHR40465">
    <property type="entry name" value="CHROMOSOME 1, WHOLE GENOME SHOTGUN SEQUENCE"/>
    <property type="match status" value="1"/>
</dbReference>
<dbReference type="InterPro" id="IPR045339">
    <property type="entry name" value="DUF6534"/>
</dbReference>
<keyword evidence="2" id="KW-0812">Transmembrane</keyword>
<feature type="compositionally biased region" description="Basic residues" evidence="1">
    <location>
        <begin position="354"/>
        <end position="367"/>
    </location>
</feature>
<dbReference type="AlphaFoldDB" id="A0AAD6V4V6"/>
<feature type="transmembrane region" description="Helical" evidence="2">
    <location>
        <begin position="213"/>
        <end position="238"/>
    </location>
</feature>
<feature type="transmembrane region" description="Helical" evidence="2">
    <location>
        <begin position="102"/>
        <end position="122"/>
    </location>
</feature>
<protein>
    <recommendedName>
        <fullName evidence="3">DUF6534 domain-containing protein</fullName>
    </recommendedName>
</protein>
<accession>A0AAD6V4V6</accession>
<dbReference type="EMBL" id="JARJCW010000054">
    <property type="protein sequence ID" value="KAJ7202580.1"/>
    <property type="molecule type" value="Genomic_DNA"/>
</dbReference>
<feature type="compositionally biased region" description="Basic and acidic residues" evidence="1">
    <location>
        <begin position="368"/>
        <end position="379"/>
    </location>
</feature>
<dbReference type="Pfam" id="PF20152">
    <property type="entry name" value="DUF6534"/>
    <property type="match status" value="1"/>
</dbReference>
<feature type="transmembrane region" description="Helical" evidence="2">
    <location>
        <begin position="134"/>
        <end position="159"/>
    </location>
</feature>
<comment type="caution">
    <text evidence="4">The sequence shown here is derived from an EMBL/GenBank/DDBJ whole genome shotgun (WGS) entry which is preliminary data.</text>
</comment>
<name>A0AAD6V4V6_9AGAR</name>
<organism evidence="4 5">
    <name type="scientific">Mycena pura</name>
    <dbReference type="NCBI Taxonomy" id="153505"/>
    <lineage>
        <taxon>Eukaryota</taxon>
        <taxon>Fungi</taxon>
        <taxon>Dikarya</taxon>
        <taxon>Basidiomycota</taxon>
        <taxon>Agaricomycotina</taxon>
        <taxon>Agaricomycetes</taxon>
        <taxon>Agaricomycetidae</taxon>
        <taxon>Agaricales</taxon>
        <taxon>Marasmiineae</taxon>
        <taxon>Mycenaceae</taxon>
        <taxon>Mycena</taxon>
    </lineage>
</organism>
<proteinExistence type="predicted"/>
<dbReference type="PANTHER" id="PTHR40465:SF1">
    <property type="entry name" value="DUF6534 DOMAIN-CONTAINING PROTEIN"/>
    <property type="match status" value="1"/>
</dbReference>
<feature type="compositionally biased region" description="Basic and acidic residues" evidence="1">
    <location>
        <begin position="278"/>
        <end position="295"/>
    </location>
</feature>
<evidence type="ECO:0000259" key="3">
    <source>
        <dbReference type="Pfam" id="PF20152"/>
    </source>
</evidence>
<feature type="transmembrane region" description="Helical" evidence="2">
    <location>
        <begin position="171"/>
        <end position="192"/>
    </location>
</feature>
<reference evidence="4" key="1">
    <citation type="submission" date="2023-03" db="EMBL/GenBank/DDBJ databases">
        <title>Massive genome expansion in bonnet fungi (Mycena s.s.) driven by repeated elements and novel gene families across ecological guilds.</title>
        <authorList>
            <consortium name="Lawrence Berkeley National Laboratory"/>
            <person name="Harder C.B."/>
            <person name="Miyauchi S."/>
            <person name="Viragh M."/>
            <person name="Kuo A."/>
            <person name="Thoen E."/>
            <person name="Andreopoulos B."/>
            <person name="Lu D."/>
            <person name="Skrede I."/>
            <person name="Drula E."/>
            <person name="Henrissat B."/>
            <person name="Morin E."/>
            <person name="Kohler A."/>
            <person name="Barry K."/>
            <person name="LaButti K."/>
            <person name="Morin E."/>
            <person name="Salamov A."/>
            <person name="Lipzen A."/>
            <person name="Mereny Z."/>
            <person name="Hegedus B."/>
            <person name="Baldrian P."/>
            <person name="Stursova M."/>
            <person name="Weitz H."/>
            <person name="Taylor A."/>
            <person name="Grigoriev I.V."/>
            <person name="Nagy L.G."/>
            <person name="Martin F."/>
            <person name="Kauserud H."/>
        </authorList>
    </citation>
    <scope>NUCLEOTIDE SEQUENCE</scope>
    <source>
        <strain evidence="4">9144</strain>
    </source>
</reference>
<keyword evidence="2" id="KW-0472">Membrane</keyword>
<feature type="region of interest" description="Disordered" evidence="1">
    <location>
        <begin position="272"/>
        <end position="295"/>
    </location>
</feature>